<feature type="region of interest" description="Disordered" evidence="1">
    <location>
        <begin position="326"/>
        <end position="346"/>
    </location>
</feature>
<gene>
    <name evidence="2" type="ORF">PGQ11_011984</name>
</gene>
<proteinExistence type="predicted"/>
<dbReference type="EMBL" id="JAPCWZ010000007">
    <property type="protein sequence ID" value="KAK8856072.1"/>
    <property type="molecule type" value="Genomic_DNA"/>
</dbReference>
<name>A0ABR2I121_9PEZI</name>
<feature type="compositionally biased region" description="Acidic residues" evidence="1">
    <location>
        <begin position="326"/>
        <end position="338"/>
    </location>
</feature>
<organism evidence="2 3">
    <name type="scientific">Apiospora arundinis</name>
    <dbReference type="NCBI Taxonomy" id="335852"/>
    <lineage>
        <taxon>Eukaryota</taxon>
        <taxon>Fungi</taxon>
        <taxon>Dikarya</taxon>
        <taxon>Ascomycota</taxon>
        <taxon>Pezizomycotina</taxon>
        <taxon>Sordariomycetes</taxon>
        <taxon>Xylariomycetidae</taxon>
        <taxon>Amphisphaeriales</taxon>
        <taxon>Apiosporaceae</taxon>
        <taxon>Apiospora</taxon>
    </lineage>
</organism>
<sequence length="369" mass="41507">MIRYTAEQLLHVNRSTTLVPTICYMRPEGNPDFRFHKLNVLNENIKRVYLAARPMTSEKQQAPGRNRWVILLETVAGNGMSVELNQIDSEGNTIVMVRPRSIKLVDEPGSFHYGQVSGFAYSKDAELTTNLDVRSFFNRVEGFGLSRYKLQLHSSPEKGLFDYRGHRFWIWSVLRILEPELPGFIPDHTESPLVSIMFFNASSAKADLVRNGHFLSQKQKRHAPARAPCQNIPAKCPTPSSPGFSGVTLPVLQEDDVQGNIPIANSDQAIGFPVQQHQPSADVSILRHANVARELGHVFSQVQRYITPEALGLQRGLLNAPGMEMVAEEEEEEEEEGHEENTDPVWLRRDEDVGAYSRNVAFSDSSDDL</sequence>
<protein>
    <submittedName>
        <fullName evidence="2">Uncharacterized protein</fullName>
    </submittedName>
</protein>
<accession>A0ABR2I121</accession>
<keyword evidence="3" id="KW-1185">Reference proteome</keyword>
<evidence type="ECO:0000313" key="3">
    <source>
        <dbReference type="Proteomes" id="UP001390339"/>
    </source>
</evidence>
<reference evidence="2 3" key="1">
    <citation type="journal article" date="2024" name="IMA Fungus">
        <title>Apiospora arundinis, a panoply of carbohydrate-active enzymes and secondary metabolites.</title>
        <authorList>
            <person name="Sorensen T."/>
            <person name="Petersen C."/>
            <person name="Muurmann A.T."/>
            <person name="Christiansen J.V."/>
            <person name="Brundto M.L."/>
            <person name="Overgaard C.K."/>
            <person name="Boysen A.T."/>
            <person name="Wollenberg R.D."/>
            <person name="Larsen T.O."/>
            <person name="Sorensen J.L."/>
            <person name="Nielsen K.L."/>
            <person name="Sondergaard T.E."/>
        </authorList>
    </citation>
    <scope>NUCLEOTIDE SEQUENCE [LARGE SCALE GENOMIC DNA]</scope>
    <source>
        <strain evidence="2 3">AAU 773</strain>
    </source>
</reference>
<dbReference type="Proteomes" id="UP001390339">
    <property type="component" value="Unassembled WGS sequence"/>
</dbReference>
<evidence type="ECO:0000313" key="2">
    <source>
        <dbReference type="EMBL" id="KAK8856072.1"/>
    </source>
</evidence>
<comment type="caution">
    <text evidence="2">The sequence shown here is derived from an EMBL/GenBank/DDBJ whole genome shotgun (WGS) entry which is preliminary data.</text>
</comment>
<evidence type="ECO:0000256" key="1">
    <source>
        <dbReference type="SAM" id="MobiDB-lite"/>
    </source>
</evidence>